<reference evidence="1 2" key="1">
    <citation type="submission" date="2016-03" db="EMBL/GenBank/DDBJ databases">
        <title>EvidentialGene: Evidence-directed Construction of Genes on Genomes.</title>
        <authorList>
            <person name="Gilbert D.G."/>
            <person name="Choi J.-H."/>
            <person name="Mockaitis K."/>
            <person name="Colbourne J."/>
            <person name="Pfrender M."/>
        </authorList>
    </citation>
    <scope>NUCLEOTIDE SEQUENCE [LARGE SCALE GENOMIC DNA]</scope>
    <source>
        <strain evidence="1 2">Xinb3</strain>
        <tissue evidence="1">Complete organism</tissue>
    </source>
</reference>
<dbReference type="AlphaFoldDB" id="A0A164W5B5"/>
<sequence length="75" mass="8707">MEKSCMFFAARNFFAKDMAISQLLSYALFPPELPVISTRLDDNAAQRYFPHERQSHVEMLLIILTGRKITACQQR</sequence>
<protein>
    <submittedName>
        <fullName evidence="1">Uncharacterized protein</fullName>
    </submittedName>
</protein>
<organism evidence="1 2">
    <name type="scientific">Daphnia magna</name>
    <dbReference type="NCBI Taxonomy" id="35525"/>
    <lineage>
        <taxon>Eukaryota</taxon>
        <taxon>Metazoa</taxon>
        <taxon>Ecdysozoa</taxon>
        <taxon>Arthropoda</taxon>
        <taxon>Crustacea</taxon>
        <taxon>Branchiopoda</taxon>
        <taxon>Diplostraca</taxon>
        <taxon>Cladocera</taxon>
        <taxon>Anomopoda</taxon>
        <taxon>Daphniidae</taxon>
        <taxon>Daphnia</taxon>
    </lineage>
</organism>
<dbReference type="Proteomes" id="UP000076858">
    <property type="component" value="Unassembled WGS sequence"/>
</dbReference>
<evidence type="ECO:0000313" key="2">
    <source>
        <dbReference type="Proteomes" id="UP000076858"/>
    </source>
</evidence>
<gene>
    <name evidence="1" type="ORF">APZ42_022256</name>
</gene>
<keyword evidence="2" id="KW-1185">Reference proteome</keyword>
<evidence type="ECO:0000313" key="1">
    <source>
        <dbReference type="EMBL" id="KZS12961.1"/>
    </source>
</evidence>
<comment type="caution">
    <text evidence="1">The sequence shown here is derived from an EMBL/GenBank/DDBJ whole genome shotgun (WGS) entry which is preliminary data.</text>
</comment>
<proteinExistence type="predicted"/>
<dbReference type="EMBL" id="LRGB01001348">
    <property type="protein sequence ID" value="KZS12961.1"/>
    <property type="molecule type" value="Genomic_DNA"/>
</dbReference>
<name>A0A164W5B5_9CRUS</name>
<accession>A0A164W5B5</accession>